<dbReference type="GO" id="GO:0016788">
    <property type="term" value="F:hydrolase activity, acting on ester bonds"/>
    <property type="evidence" value="ECO:0007669"/>
    <property type="project" value="InterPro"/>
</dbReference>
<protein>
    <recommendedName>
        <fullName evidence="8">GDSL esterase/lipase</fullName>
    </recommendedName>
</protein>
<dbReference type="eggNOG" id="ENOG502QSMM">
    <property type="taxonomic scope" value="Eukaryota"/>
</dbReference>
<dbReference type="InterPro" id="IPR035669">
    <property type="entry name" value="SGNH_plant_lipase-like"/>
</dbReference>
<dbReference type="Proteomes" id="UP000004995">
    <property type="component" value="Unassembled WGS sequence"/>
</dbReference>
<name>K3XS11_SETIT</name>
<dbReference type="AlphaFoldDB" id="K3XS11"/>
<dbReference type="GeneID" id="101766535"/>
<dbReference type="EnsemblPlants" id="KQL03356">
    <property type="protein sequence ID" value="KQL03356"/>
    <property type="gene ID" value="SETIT_004708mg"/>
</dbReference>
<sequence length="378" mass="40942">MSLLCAAVVLVLSPWEPMLASAASSVGSRRYDAIFSLGDSFTDTGNNPAVFAYYSIADPVTRPPYGNTFFGRPTGRNCDGRLIIDFIAEGLGLPYVPPYLGPPFGSPSPSAASFRQGASLAVGGATALDVEFYRSRGILSASSKFPLNASLSVQLEWFGSHLKPSLCRTTQECDKLFGRSLFFVGEFGVNDYQFLFGKMRLADISSNVVPTVIDTIRQAIERLIKLGAKTLVVPGVIPSGCTPLILDIFPEPNPSGYSTKTGCMLQYNELGRHHNTLLQESLQQIRAKNPGVKIIYADFFSPIMEMVQSPRKFGFRDDILSVCCGGGSGKYNYNMSVPCGSPNATTCSHPSASLNWDGIHFTEAANRHIASRWLSSIT</sequence>
<evidence type="ECO:0000256" key="3">
    <source>
        <dbReference type="ARBA" id="ARBA00022801"/>
    </source>
</evidence>
<evidence type="ECO:0000313" key="7">
    <source>
        <dbReference type="Proteomes" id="UP000004995"/>
    </source>
</evidence>
<organism evidence="6 7">
    <name type="scientific">Setaria italica</name>
    <name type="common">Foxtail millet</name>
    <name type="synonym">Panicum italicum</name>
    <dbReference type="NCBI Taxonomy" id="4555"/>
    <lineage>
        <taxon>Eukaryota</taxon>
        <taxon>Viridiplantae</taxon>
        <taxon>Streptophyta</taxon>
        <taxon>Embryophyta</taxon>
        <taxon>Tracheophyta</taxon>
        <taxon>Spermatophyta</taxon>
        <taxon>Magnoliopsida</taxon>
        <taxon>Liliopsida</taxon>
        <taxon>Poales</taxon>
        <taxon>Poaceae</taxon>
        <taxon>PACMAD clade</taxon>
        <taxon>Panicoideae</taxon>
        <taxon>Panicodae</taxon>
        <taxon>Paniceae</taxon>
        <taxon>Cenchrinae</taxon>
        <taxon>Setaria</taxon>
    </lineage>
</organism>
<proteinExistence type="inferred from homology"/>
<feature type="signal peptide" evidence="5">
    <location>
        <begin position="1"/>
        <end position="22"/>
    </location>
</feature>
<evidence type="ECO:0000256" key="5">
    <source>
        <dbReference type="SAM" id="SignalP"/>
    </source>
</evidence>
<keyword evidence="2 5" id="KW-0732">Signal</keyword>
<accession>K3XS11</accession>
<dbReference type="Gene3D" id="3.40.50.1110">
    <property type="entry name" value="SGNH hydrolase"/>
    <property type="match status" value="1"/>
</dbReference>
<keyword evidence="7" id="KW-1185">Reference proteome</keyword>
<evidence type="ECO:0000313" key="6">
    <source>
        <dbReference type="EnsemblPlants" id="KQL03356"/>
    </source>
</evidence>
<dbReference type="HOGENOM" id="CLU_015101_2_1_1"/>
<evidence type="ECO:0000256" key="1">
    <source>
        <dbReference type="ARBA" id="ARBA00008668"/>
    </source>
</evidence>
<evidence type="ECO:0008006" key="8">
    <source>
        <dbReference type="Google" id="ProtNLM"/>
    </source>
</evidence>
<dbReference type="Gramene" id="KQL03356">
    <property type="protein sequence ID" value="KQL03356"/>
    <property type="gene ID" value="SETIT_004708mg"/>
</dbReference>
<evidence type="ECO:0000256" key="4">
    <source>
        <dbReference type="ARBA" id="ARBA00023180"/>
    </source>
</evidence>
<dbReference type="EMBL" id="AGNK02002758">
    <property type="status" value="NOT_ANNOTATED_CDS"/>
    <property type="molecule type" value="Genomic_DNA"/>
</dbReference>
<dbReference type="PANTHER" id="PTHR22835:SF620">
    <property type="entry name" value="OS01G0223000 PROTEIN"/>
    <property type="match status" value="1"/>
</dbReference>
<keyword evidence="4" id="KW-0325">Glycoprotein</keyword>
<dbReference type="OMA" id="VFAYYSI"/>
<dbReference type="KEGG" id="sita:101766535"/>
<dbReference type="Pfam" id="PF00657">
    <property type="entry name" value="Lipase_GDSL"/>
    <property type="match status" value="1"/>
</dbReference>
<dbReference type="SUPFAM" id="SSF52266">
    <property type="entry name" value="SGNH hydrolase"/>
    <property type="match status" value="1"/>
</dbReference>
<feature type="chain" id="PRO_5010125976" description="GDSL esterase/lipase" evidence="5">
    <location>
        <begin position="23"/>
        <end position="378"/>
    </location>
</feature>
<dbReference type="InterPro" id="IPR036514">
    <property type="entry name" value="SGNH_hydro_sf"/>
</dbReference>
<dbReference type="InterPro" id="IPR001087">
    <property type="entry name" value="GDSL"/>
</dbReference>
<reference evidence="7" key="1">
    <citation type="journal article" date="2012" name="Nat. Biotechnol.">
        <title>Reference genome sequence of the model plant Setaria.</title>
        <authorList>
            <person name="Bennetzen J.L."/>
            <person name="Schmutz J."/>
            <person name="Wang H."/>
            <person name="Percifield R."/>
            <person name="Hawkins J."/>
            <person name="Pontaroli A.C."/>
            <person name="Estep M."/>
            <person name="Feng L."/>
            <person name="Vaughn J.N."/>
            <person name="Grimwood J."/>
            <person name="Jenkins J."/>
            <person name="Barry K."/>
            <person name="Lindquist E."/>
            <person name="Hellsten U."/>
            <person name="Deshpande S."/>
            <person name="Wang X."/>
            <person name="Wu X."/>
            <person name="Mitros T."/>
            <person name="Triplett J."/>
            <person name="Yang X."/>
            <person name="Ye C.Y."/>
            <person name="Mauro-Herrera M."/>
            <person name="Wang L."/>
            <person name="Li P."/>
            <person name="Sharma M."/>
            <person name="Sharma R."/>
            <person name="Ronald P.C."/>
            <person name="Panaud O."/>
            <person name="Kellogg E.A."/>
            <person name="Brutnell T.P."/>
            <person name="Doust A.N."/>
            <person name="Tuskan G.A."/>
            <person name="Rokhsar D."/>
            <person name="Devos K.M."/>
        </authorList>
    </citation>
    <scope>NUCLEOTIDE SEQUENCE [LARGE SCALE GENOMIC DNA]</scope>
    <source>
        <strain evidence="7">cv. Yugu1</strain>
    </source>
</reference>
<reference evidence="6" key="2">
    <citation type="submission" date="2018-08" db="UniProtKB">
        <authorList>
            <consortium name="EnsemblPlants"/>
        </authorList>
    </citation>
    <scope>IDENTIFICATION</scope>
    <source>
        <strain evidence="6">Yugu1</strain>
    </source>
</reference>
<comment type="similarity">
    <text evidence="1">Belongs to the 'GDSL' lipolytic enzyme family.</text>
</comment>
<evidence type="ECO:0000256" key="2">
    <source>
        <dbReference type="ARBA" id="ARBA00022729"/>
    </source>
</evidence>
<keyword evidence="3" id="KW-0378">Hydrolase</keyword>
<dbReference type="InParanoid" id="K3XS11"/>
<dbReference type="PANTHER" id="PTHR22835">
    <property type="entry name" value="ZINC FINGER FYVE DOMAIN CONTAINING PROTEIN"/>
    <property type="match status" value="1"/>
</dbReference>
<dbReference type="CDD" id="cd01837">
    <property type="entry name" value="SGNH_plant_lipase_like"/>
    <property type="match status" value="1"/>
</dbReference>